<name>K1QAG4_MAGGI</name>
<dbReference type="GO" id="GO:0005509">
    <property type="term" value="F:calcium ion binding"/>
    <property type="evidence" value="ECO:0007669"/>
    <property type="project" value="InterPro"/>
</dbReference>
<dbReference type="InterPro" id="IPR000152">
    <property type="entry name" value="EGF-type_Asp/Asn_hydroxyl_site"/>
</dbReference>
<dbReference type="InterPro" id="IPR018097">
    <property type="entry name" value="EGF_Ca-bd_CS"/>
</dbReference>
<evidence type="ECO:0000256" key="6">
    <source>
        <dbReference type="PROSITE-ProRule" id="PRU00076"/>
    </source>
</evidence>
<keyword evidence="3" id="KW-0677">Repeat</keyword>
<dbReference type="AlphaFoldDB" id="K1QAG4"/>
<protein>
    <submittedName>
        <fullName evidence="7">Uncharacterized protein</fullName>
    </submittedName>
</protein>
<dbReference type="CDD" id="cd00054">
    <property type="entry name" value="EGF_CA"/>
    <property type="match status" value="1"/>
</dbReference>
<dbReference type="PROSITE" id="PS00022">
    <property type="entry name" value="EGF_1"/>
    <property type="match status" value="1"/>
</dbReference>
<dbReference type="Pfam" id="PF00008">
    <property type="entry name" value="EGF"/>
    <property type="match status" value="1"/>
</dbReference>
<dbReference type="PROSITE" id="PS50026">
    <property type="entry name" value="EGF_3"/>
    <property type="match status" value="1"/>
</dbReference>
<sequence>MAMKGSNVVVTFSFILALFGMASSVFLGGTISWRENRNKIRYTYRMTYELGTGPCGLGCSERDIGKGTTSRQPFNETYWTCLKGCSNNVTGSDLNYIVTALGESPSWEQGENRFEQRMVDMRFTMSVAIPAILTNGGRVTLTTTIDTRVRNDTQSINASPIAALPPYTGLAFGCVSNVSLPVVDPDGDVIKCRWPEPAECGQNCNQLPEAYLDENSCNIYLNVTNKTGYAAGKRYLVSVTVEDFPRYPIKLASTVLLPNQPISSIPIQFYIDIVSSSSQCRPSTTYDISNFPDNSVASYSFMDFHNHVDFIFPVYISSTSVTSRKHCILGLIADSDECVSNPCHGSATCLNLYMKYACICPPGFKGINCQESSYIVHNDVIGTLKSPLYPPLLLVLAGTLLGWILIWICICVITKRLRAKIQPKVKDQKPFHINKRNTRRLKRPEGTHSEVRQSLDY</sequence>
<feature type="disulfide bond" evidence="6">
    <location>
        <begin position="360"/>
        <end position="369"/>
    </location>
</feature>
<comment type="caution">
    <text evidence="6">Lacks conserved residue(s) required for the propagation of feature annotation.</text>
</comment>
<dbReference type="SUPFAM" id="SSF57196">
    <property type="entry name" value="EGF/Laminin"/>
    <property type="match status" value="1"/>
</dbReference>
<dbReference type="InterPro" id="IPR001881">
    <property type="entry name" value="EGF-like_Ca-bd_dom"/>
</dbReference>
<evidence type="ECO:0000256" key="1">
    <source>
        <dbReference type="ARBA" id="ARBA00022536"/>
    </source>
</evidence>
<evidence type="ECO:0000256" key="3">
    <source>
        <dbReference type="ARBA" id="ARBA00022737"/>
    </source>
</evidence>
<dbReference type="EMBL" id="JH816021">
    <property type="protein sequence ID" value="EKC25845.1"/>
    <property type="molecule type" value="Genomic_DNA"/>
</dbReference>
<dbReference type="PROSITE" id="PS01187">
    <property type="entry name" value="EGF_CA"/>
    <property type="match status" value="1"/>
</dbReference>
<keyword evidence="2" id="KW-0732">Signal</keyword>
<dbReference type="InParanoid" id="K1QAG4"/>
<dbReference type="Gene3D" id="2.10.25.10">
    <property type="entry name" value="Laminin"/>
    <property type="match status" value="1"/>
</dbReference>
<reference evidence="7" key="1">
    <citation type="journal article" date="2012" name="Nature">
        <title>The oyster genome reveals stress adaptation and complexity of shell formation.</title>
        <authorList>
            <person name="Zhang G."/>
            <person name="Fang X."/>
            <person name="Guo X."/>
            <person name="Li L."/>
            <person name="Luo R."/>
            <person name="Xu F."/>
            <person name="Yang P."/>
            <person name="Zhang L."/>
            <person name="Wang X."/>
            <person name="Qi H."/>
            <person name="Xiong Z."/>
            <person name="Que H."/>
            <person name="Xie Y."/>
            <person name="Holland P.W."/>
            <person name="Paps J."/>
            <person name="Zhu Y."/>
            <person name="Wu F."/>
            <person name="Chen Y."/>
            <person name="Wang J."/>
            <person name="Peng C."/>
            <person name="Meng J."/>
            <person name="Yang L."/>
            <person name="Liu J."/>
            <person name="Wen B."/>
            <person name="Zhang N."/>
            <person name="Huang Z."/>
            <person name="Zhu Q."/>
            <person name="Feng Y."/>
            <person name="Mount A."/>
            <person name="Hedgecock D."/>
            <person name="Xu Z."/>
            <person name="Liu Y."/>
            <person name="Domazet-Loso T."/>
            <person name="Du Y."/>
            <person name="Sun X."/>
            <person name="Zhang S."/>
            <person name="Liu B."/>
            <person name="Cheng P."/>
            <person name="Jiang X."/>
            <person name="Li J."/>
            <person name="Fan D."/>
            <person name="Wang W."/>
            <person name="Fu W."/>
            <person name="Wang T."/>
            <person name="Wang B."/>
            <person name="Zhang J."/>
            <person name="Peng Z."/>
            <person name="Li Y."/>
            <person name="Li N."/>
            <person name="Wang J."/>
            <person name="Chen M."/>
            <person name="He Y."/>
            <person name="Tan F."/>
            <person name="Song X."/>
            <person name="Zheng Q."/>
            <person name="Huang R."/>
            <person name="Yang H."/>
            <person name="Du X."/>
            <person name="Chen L."/>
            <person name="Yang M."/>
            <person name="Gaffney P.M."/>
            <person name="Wang S."/>
            <person name="Luo L."/>
            <person name="She Z."/>
            <person name="Ming Y."/>
            <person name="Huang W."/>
            <person name="Zhang S."/>
            <person name="Huang B."/>
            <person name="Zhang Y."/>
            <person name="Qu T."/>
            <person name="Ni P."/>
            <person name="Miao G."/>
            <person name="Wang J."/>
            <person name="Wang Q."/>
            <person name="Steinberg C.E."/>
            <person name="Wang H."/>
            <person name="Li N."/>
            <person name="Qian L."/>
            <person name="Zhang G."/>
            <person name="Li Y."/>
            <person name="Yang H."/>
            <person name="Liu X."/>
            <person name="Wang J."/>
            <person name="Yin Y."/>
            <person name="Wang J."/>
        </authorList>
    </citation>
    <scope>NUCLEOTIDE SEQUENCE [LARGE SCALE GENOMIC DNA]</scope>
    <source>
        <strain evidence="7">05x7-T-G4-1.051#20</strain>
    </source>
</reference>
<dbReference type="PROSITE" id="PS00010">
    <property type="entry name" value="ASX_HYDROXYL"/>
    <property type="match status" value="1"/>
</dbReference>
<evidence type="ECO:0000313" key="7">
    <source>
        <dbReference type="EMBL" id="EKC25845.1"/>
    </source>
</evidence>
<dbReference type="FunFam" id="2.10.25.10:FF:000004">
    <property type="entry name" value="Neurogenic locus notch 1"/>
    <property type="match status" value="1"/>
</dbReference>
<accession>K1QAG4</accession>
<evidence type="ECO:0000256" key="5">
    <source>
        <dbReference type="ARBA" id="ARBA00023180"/>
    </source>
</evidence>
<keyword evidence="5" id="KW-0325">Glycoprotein</keyword>
<proteinExistence type="predicted"/>
<dbReference type="SMART" id="SM00179">
    <property type="entry name" value="EGF_CA"/>
    <property type="match status" value="1"/>
</dbReference>
<dbReference type="InterPro" id="IPR000742">
    <property type="entry name" value="EGF"/>
</dbReference>
<evidence type="ECO:0000256" key="4">
    <source>
        <dbReference type="ARBA" id="ARBA00023157"/>
    </source>
</evidence>
<gene>
    <name evidence="7" type="ORF">CGI_10012503</name>
</gene>
<dbReference type="HOGENOM" id="CLU_598869_0_0_1"/>
<organism evidence="7">
    <name type="scientific">Magallana gigas</name>
    <name type="common">Pacific oyster</name>
    <name type="synonym">Crassostrea gigas</name>
    <dbReference type="NCBI Taxonomy" id="29159"/>
    <lineage>
        <taxon>Eukaryota</taxon>
        <taxon>Metazoa</taxon>
        <taxon>Spiralia</taxon>
        <taxon>Lophotrochozoa</taxon>
        <taxon>Mollusca</taxon>
        <taxon>Bivalvia</taxon>
        <taxon>Autobranchia</taxon>
        <taxon>Pteriomorphia</taxon>
        <taxon>Ostreida</taxon>
        <taxon>Ostreoidea</taxon>
        <taxon>Ostreidae</taxon>
        <taxon>Magallana</taxon>
    </lineage>
</organism>
<dbReference type="PROSITE" id="PS01186">
    <property type="entry name" value="EGF_2"/>
    <property type="match status" value="1"/>
</dbReference>
<evidence type="ECO:0000256" key="2">
    <source>
        <dbReference type="ARBA" id="ARBA00022729"/>
    </source>
</evidence>
<keyword evidence="4 6" id="KW-1015">Disulfide bond</keyword>
<dbReference type="SMART" id="SM00181">
    <property type="entry name" value="EGF"/>
    <property type="match status" value="1"/>
</dbReference>
<keyword evidence="1 6" id="KW-0245">EGF-like domain</keyword>